<dbReference type="Proteomes" id="UP000426444">
    <property type="component" value="Chromosome"/>
</dbReference>
<organism evidence="1 2">
    <name type="scientific">Candidatus Syntrophocurvum alkaliphilum</name>
    <dbReference type="NCBI Taxonomy" id="2293317"/>
    <lineage>
        <taxon>Bacteria</taxon>
        <taxon>Bacillati</taxon>
        <taxon>Bacillota</taxon>
        <taxon>Clostridia</taxon>
        <taxon>Eubacteriales</taxon>
        <taxon>Syntrophomonadaceae</taxon>
        <taxon>Candidatus Syntrophocurvum</taxon>
    </lineage>
</organism>
<dbReference type="AlphaFoldDB" id="A0A6I6DCX5"/>
<accession>A0A6I6DCX5</accession>
<sequence>MLNLDFAILNMMEKEKKGLVYQKLILDKLAPLFFSPRVENLLDLEDVGSKGCKLILPLGNDNWNQLTKNTQEQVLNKSSKIMKEYSLNTLAVDRRLKSNFHELSNNFSMVFGDNFIKALSINYLEQMLSKREVKRIIIAGIIPDLDIFIEKLCDYSIPVSLQNFYPSKYEQFAYRLLYDKGVAVSTSFVTPSTWEKGDLIFIFEPQYQRYTVASPDSFFIKLTDNRQGISLELEEKLKKSGLNSSLYNLAPVLESCLISKAGINNPYEENKGLTNVQEVKKNTFEQIKQVADDLDIWELFS</sequence>
<reference evidence="2" key="1">
    <citation type="journal article" date="2019" name="Microbiology">
        <title>Complete Genome Sequence of an Uncultured Bacterium of the Candidate Phylum Bipolaricaulota.</title>
        <authorList>
            <person name="Kadnikov V.V."/>
            <person name="Mardanov A.V."/>
            <person name="Beletsky A.V."/>
            <person name="Frank Y.A."/>
            <person name="Karnachuk O.V."/>
            <person name="Ravin N.V."/>
        </authorList>
    </citation>
    <scope>NUCLEOTIDE SEQUENCE [LARGE SCALE GENOMIC DNA]</scope>
</reference>
<dbReference type="OrthoDB" id="2079096at2"/>
<proteinExistence type="predicted"/>
<gene>
    <name evidence="1" type="ORF">SYNTR_1901</name>
</gene>
<protein>
    <submittedName>
        <fullName evidence="1">Uncharacterized protein</fullName>
    </submittedName>
</protein>
<evidence type="ECO:0000313" key="2">
    <source>
        <dbReference type="Proteomes" id="UP000426444"/>
    </source>
</evidence>
<name>A0A6I6DCX5_9FIRM</name>
<dbReference type="KEGG" id="salq:SYNTR_1901"/>
<dbReference type="EMBL" id="CP046457">
    <property type="protein sequence ID" value="QGU00495.1"/>
    <property type="molecule type" value="Genomic_DNA"/>
</dbReference>
<evidence type="ECO:0000313" key="1">
    <source>
        <dbReference type="EMBL" id="QGU00495.1"/>
    </source>
</evidence>
<dbReference type="RefSeq" id="WP_156204271.1">
    <property type="nucleotide sequence ID" value="NZ_CP046457.1"/>
</dbReference>
<keyword evidence="2" id="KW-1185">Reference proteome</keyword>